<reference evidence="2" key="2">
    <citation type="submission" date="2023-06" db="EMBL/GenBank/DDBJ databases">
        <authorList>
            <consortium name="Lawrence Berkeley National Laboratory"/>
            <person name="Haridas S."/>
            <person name="Hensen N."/>
            <person name="Bonometti L."/>
            <person name="Westerberg I."/>
            <person name="Brannstrom I.O."/>
            <person name="Guillou S."/>
            <person name="Cros-Aarteil S."/>
            <person name="Calhoun S."/>
            <person name="Kuo A."/>
            <person name="Mondo S."/>
            <person name="Pangilinan J."/>
            <person name="Riley R."/>
            <person name="LaButti K."/>
            <person name="Andreopoulos B."/>
            <person name="Lipzen A."/>
            <person name="Chen C."/>
            <person name="Yanf M."/>
            <person name="Daum C."/>
            <person name="Ng V."/>
            <person name="Clum A."/>
            <person name="Steindorff A."/>
            <person name="Ohm R."/>
            <person name="Martin F."/>
            <person name="Silar P."/>
            <person name="Natvig D."/>
            <person name="Lalanne C."/>
            <person name="Gautier V."/>
            <person name="Ament-velasquez S.L."/>
            <person name="Kruys A."/>
            <person name="Hutchinson M.I."/>
            <person name="Powell A.J."/>
            <person name="Barry K."/>
            <person name="Miller A.N."/>
            <person name="Grigoriev I.V."/>
            <person name="Debuchy R."/>
            <person name="Gladieux P."/>
            <person name="Thoren M.H."/>
            <person name="Johannesson H."/>
        </authorList>
    </citation>
    <scope>NUCLEOTIDE SEQUENCE</scope>
    <source>
        <strain evidence="2">CBS 232.78</strain>
    </source>
</reference>
<evidence type="ECO:0000256" key="1">
    <source>
        <dbReference type="SAM" id="Phobius"/>
    </source>
</evidence>
<name>A0AAE0TW80_9PEZI</name>
<protein>
    <submittedName>
        <fullName evidence="2">Uncharacterized protein</fullName>
    </submittedName>
</protein>
<keyword evidence="1" id="KW-0812">Transmembrane</keyword>
<feature type="transmembrane region" description="Helical" evidence="1">
    <location>
        <begin position="194"/>
        <end position="213"/>
    </location>
</feature>
<keyword evidence="3" id="KW-1185">Reference proteome</keyword>
<sequence length="331" mass="36716">MASDDNAHLDLDHIRCYSLPYGAIGFVSHILTIWTAIWLFFDRSPWLPSRTNTRYHLDKFLAFAGIVASATTTVIVMVKCSRSSQWEYALIAACNTVWSCAFCLISATSAMHIHAQNVKKTPTKDVLITPEPRYGPPAGGAPLRIVHNQAMGIKYSNRGPLLAAGPPRCETRPRTIFSWVDGDDPRILARFRPFLAISLLGSIIGMVGLFSLVRREWSAIPAVRYLVLGLAVVGVLLFGAVFPCCFFVRRKWNRALAEYDMQEVPRRGPSTFRCILKDAFLGLFLVGTLALLFGDWILAAIAGNVVGAPDGINAALYWTYFVAKRLPFFSL</sequence>
<feature type="transmembrane region" description="Helical" evidence="1">
    <location>
        <begin position="60"/>
        <end position="78"/>
    </location>
</feature>
<accession>A0AAE0TW80</accession>
<dbReference type="EMBL" id="JAULSW010000005">
    <property type="protein sequence ID" value="KAK3381758.1"/>
    <property type="molecule type" value="Genomic_DNA"/>
</dbReference>
<evidence type="ECO:0000313" key="3">
    <source>
        <dbReference type="Proteomes" id="UP001285441"/>
    </source>
</evidence>
<evidence type="ECO:0000313" key="2">
    <source>
        <dbReference type="EMBL" id="KAK3381758.1"/>
    </source>
</evidence>
<feature type="transmembrane region" description="Helical" evidence="1">
    <location>
        <begin position="225"/>
        <end position="248"/>
    </location>
</feature>
<feature type="transmembrane region" description="Helical" evidence="1">
    <location>
        <begin position="20"/>
        <end position="40"/>
    </location>
</feature>
<gene>
    <name evidence="2" type="ORF">B0H63DRAFT_476570</name>
</gene>
<keyword evidence="1" id="KW-0472">Membrane</keyword>
<comment type="caution">
    <text evidence="2">The sequence shown here is derived from an EMBL/GenBank/DDBJ whole genome shotgun (WGS) entry which is preliminary data.</text>
</comment>
<dbReference type="AlphaFoldDB" id="A0AAE0TW80"/>
<dbReference type="Proteomes" id="UP001285441">
    <property type="component" value="Unassembled WGS sequence"/>
</dbReference>
<organism evidence="2 3">
    <name type="scientific">Podospora didyma</name>
    <dbReference type="NCBI Taxonomy" id="330526"/>
    <lineage>
        <taxon>Eukaryota</taxon>
        <taxon>Fungi</taxon>
        <taxon>Dikarya</taxon>
        <taxon>Ascomycota</taxon>
        <taxon>Pezizomycotina</taxon>
        <taxon>Sordariomycetes</taxon>
        <taxon>Sordariomycetidae</taxon>
        <taxon>Sordariales</taxon>
        <taxon>Podosporaceae</taxon>
        <taxon>Podospora</taxon>
    </lineage>
</organism>
<feature type="transmembrane region" description="Helical" evidence="1">
    <location>
        <begin position="279"/>
        <end position="302"/>
    </location>
</feature>
<keyword evidence="1" id="KW-1133">Transmembrane helix</keyword>
<proteinExistence type="predicted"/>
<feature type="transmembrane region" description="Helical" evidence="1">
    <location>
        <begin position="90"/>
        <end position="110"/>
    </location>
</feature>
<reference evidence="2" key="1">
    <citation type="journal article" date="2023" name="Mol. Phylogenet. Evol.">
        <title>Genome-scale phylogeny and comparative genomics of the fungal order Sordariales.</title>
        <authorList>
            <person name="Hensen N."/>
            <person name="Bonometti L."/>
            <person name="Westerberg I."/>
            <person name="Brannstrom I.O."/>
            <person name="Guillou S."/>
            <person name="Cros-Aarteil S."/>
            <person name="Calhoun S."/>
            <person name="Haridas S."/>
            <person name="Kuo A."/>
            <person name="Mondo S."/>
            <person name="Pangilinan J."/>
            <person name="Riley R."/>
            <person name="LaButti K."/>
            <person name="Andreopoulos B."/>
            <person name="Lipzen A."/>
            <person name="Chen C."/>
            <person name="Yan M."/>
            <person name="Daum C."/>
            <person name="Ng V."/>
            <person name="Clum A."/>
            <person name="Steindorff A."/>
            <person name="Ohm R.A."/>
            <person name="Martin F."/>
            <person name="Silar P."/>
            <person name="Natvig D.O."/>
            <person name="Lalanne C."/>
            <person name="Gautier V."/>
            <person name="Ament-Velasquez S.L."/>
            <person name="Kruys A."/>
            <person name="Hutchinson M.I."/>
            <person name="Powell A.J."/>
            <person name="Barry K."/>
            <person name="Miller A.N."/>
            <person name="Grigoriev I.V."/>
            <person name="Debuchy R."/>
            <person name="Gladieux P."/>
            <person name="Hiltunen Thoren M."/>
            <person name="Johannesson H."/>
        </authorList>
    </citation>
    <scope>NUCLEOTIDE SEQUENCE</scope>
    <source>
        <strain evidence="2">CBS 232.78</strain>
    </source>
</reference>